<evidence type="ECO:0000259" key="4">
    <source>
        <dbReference type="PROSITE" id="PS50106"/>
    </source>
</evidence>
<dbReference type="PANTHER" id="PTHR22939">
    <property type="entry name" value="SERINE PROTEASE FAMILY S1C HTRA-RELATED"/>
    <property type="match status" value="1"/>
</dbReference>
<sequence length="352" mass="33372">MNAGSARASGTRLLAAVVLSACVGVIGGGLGAWGVYSRFGPVERVITQTKAGGGAVSVGDIATAVLPSLVTVSTQPVTAGSLASGSATGLTEGFAVTSDGLVVTSAHAVRGATRLRVATADGKGYDATVAASDLADGIVVLRAAGASGLTPLHFAGQDPRIGDLAVAVFRPALGTLTTRSGVVAAIGVNASDGVVDLGDLLALDATAAPQADGAPLVDGTGAVIGVVTTVPSAAGVVAASGKDAAALVSGVQRGSTTATGSFGVTSVLVDPALAGATAVPQGALIQSVSPTGAAAGLLQPGDVVTAANGSSVVTAGAFQPSDFSLAIGDKAILEVTAPGGAVRSVTLTVSAS</sequence>
<dbReference type="Proteomes" id="UP000606991">
    <property type="component" value="Unassembled WGS sequence"/>
</dbReference>
<dbReference type="EMBL" id="JAEKNS010000146">
    <property type="protein sequence ID" value="MBJ7596092.1"/>
    <property type="molecule type" value="Genomic_DNA"/>
</dbReference>
<dbReference type="InterPro" id="IPR043504">
    <property type="entry name" value="Peptidase_S1_PA_chymotrypsin"/>
</dbReference>
<evidence type="ECO:0000256" key="2">
    <source>
        <dbReference type="ARBA" id="ARBA00022670"/>
    </source>
</evidence>
<dbReference type="InterPro" id="IPR009003">
    <property type="entry name" value="Peptidase_S1_PA"/>
</dbReference>
<organism evidence="6 7">
    <name type="scientific">Candidatus Aeolococcus gillhamiae</name>
    <dbReference type="NCBI Taxonomy" id="3127015"/>
    <lineage>
        <taxon>Bacteria</taxon>
        <taxon>Bacillati</taxon>
        <taxon>Candidatus Dormiibacterota</taxon>
        <taxon>Candidatus Dormibacteria</taxon>
        <taxon>Candidatus Aeolococcales</taxon>
        <taxon>Candidatus Aeolococcaceae</taxon>
        <taxon>Candidatus Aeolococcus</taxon>
    </lineage>
</organism>
<dbReference type="EMBL" id="QHBU01000042">
    <property type="protein sequence ID" value="PZR83193.1"/>
    <property type="molecule type" value="Genomic_DNA"/>
</dbReference>
<evidence type="ECO:0000256" key="1">
    <source>
        <dbReference type="ARBA" id="ARBA00010541"/>
    </source>
</evidence>
<name>A0A2W5ZCY7_9BACT</name>
<feature type="domain" description="PDZ" evidence="4">
    <location>
        <begin position="260"/>
        <end position="312"/>
    </location>
</feature>
<accession>A0A2W5ZCY7</accession>
<reference evidence="5 8" key="3">
    <citation type="submission" date="2020-10" db="EMBL/GenBank/DDBJ databases">
        <title>Ca. Dormibacterota MAGs.</title>
        <authorList>
            <person name="Montgomery K."/>
        </authorList>
    </citation>
    <scope>NUCLEOTIDE SEQUENCE [LARGE SCALE GENOMIC DNA]</scope>
    <source>
        <strain evidence="5">SC8812_S17_18</strain>
    </source>
</reference>
<accession>A0A934NB94</accession>
<reference evidence="6 7" key="1">
    <citation type="journal article" date="2017" name="Nature">
        <title>Atmospheric trace gases support primary production in Antarctic desert surface soil.</title>
        <authorList>
            <person name="Ji M."/>
            <person name="Greening C."/>
            <person name="Vanwonterghem I."/>
            <person name="Carere C.R."/>
            <person name="Bay S.K."/>
            <person name="Steen J.A."/>
            <person name="Montgomery K."/>
            <person name="Lines T."/>
            <person name="Beardall J."/>
            <person name="van Dorst J."/>
            <person name="Snape I."/>
            <person name="Stott M.B."/>
            <person name="Hugenholtz P."/>
            <person name="Ferrari B.C."/>
        </authorList>
    </citation>
    <scope>NUCLEOTIDE SEQUENCE [LARGE SCALE GENOMIC DNA]</scope>
    <source>
        <strain evidence="6">RRmetagenome_bin12</strain>
    </source>
</reference>
<dbReference type="SMART" id="SM00228">
    <property type="entry name" value="PDZ"/>
    <property type="match status" value="1"/>
</dbReference>
<dbReference type="GO" id="GO:0004252">
    <property type="term" value="F:serine-type endopeptidase activity"/>
    <property type="evidence" value="ECO:0007669"/>
    <property type="project" value="InterPro"/>
</dbReference>
<dbReference type="InterPro" id="IPR001478">
    <property type="entry name" value="PDZ"/>
</dbReference>
<evidence type="ECO:0000313" key="8">
    <source>
        <dbReference type="Proteomes" id="UP000606991"/>
    </source>
</evidence>
<dbReference type="Gene3D" id="2.40.10.10">
    <property type="entry name" value="Trypsin-like serine proteases"/>
    <property type="match status" value="2"/>
</dbReference>
<comment type="caution">
    <text evidence="6">The sequence shown here is derived from an EMBL/GenBank/DDBJ whole genome shotgun (WGS) entry which is preliminary data.</text>
</comment>
<dbReference type="AlphaFoldDB" id="A0A2W5ZCY7"/>
<reference evidence="6" key="2">
    <citation type="submission" date="2018-05" db="EMBL/GenBank/DDBJ databases">
        <authorList>
            <person name="Ferrari B."/>
        </authorList>
    </citation>
    <scope>NUCLEOTIDE SEQUENCE</scope>
    <source>
        <strain evidence="6">RRmetagenome_bin12</strain>
    </source>
</reference>
<evidence type="ECO:0000313" key="7">
    <source>
        <dbReference type="Proteomes" id="UP000248724"/>
    </source>
</evidence>
<gene>
    <name evidence="6" type="ORF">DLM65_02470</name>
    <name evidence="5" type="ORF">JF886_14780</name>
</gene>
<evidence type="ECO:0000256" key="3">
    <source>
        <dbReference type="ARBA" id="ARBA00022801"/>
    </source>
</evidence>
<dbReference type="GO" id="GO:0042597">
    <property type="term" value="C:periplasmic space"/>
    <property type="evidence" value="ECO:0007669"/>
    <property type="project" value="TreeGrafter"/>
</dbReference>
<dbReference type="Proteomes" id="UP000248724">
    <property type="component" value="Unassembled WGS sequence"/>
</dbReference>
<evidence type="ECO:0000313" key="6">
    <source>
        <dbReference type="EMBL" id="PZR83193.1"/>
    </source>
</evidence>
<dbReference type="RefSeq" id="WP_337313808.1">
    <property type="nucleotide sequence ID" value="NZ_JAEKNS010000146.1"/>
</dbReference>
<proteinExistence type="inferred from homology"/>
<dbReference type="PRINTS" id="PR00834">
    <property type="entry name" value="PROTEASES2C"/>
</dbReference>
<dbReference type="Pfam" id="PF13365">
    <property type="entry name" value="Trypsin_2"/>
    <property type="match status" value="1"/>
</dbReference>
<dbReference type="InterPro" id="IPR001940">
    <property type="entry name" value="Peptidase_S1C"/>
</dbReference>
<dbReference type="Gene3D" id="2.30.42.10">
    <property type="match status" value="1"/>
</dbReference>
<keyword evidence="3" id="KW-0378">Hydrolase</keyword>
<dbReference type="SUPFAM" id="SSF50494">
    <property type="entry name" value="Trypsin-like serine proteases"/>
    <property type="match status" value="1"/>
</dbReference>
<dbReference type="PROSITE" id="PS50106">
    <property type="entry name" value="PDZ"/>
    <property type="match status" value="1"/>
</dbReference>
<keyword evidence="2 5" id="KW-0645">Protease</keyword>
<evidence type="ECO:0000313" key="5">
    <source>
        <dbReference type="EMBL" id="MBJ7596092.1"/>
    </source>
</evidence>
<dbReference type="PANTHER" id="PTHR22939:SF129">
    <property type="entry name" value="SERINE PROTEASE HTRA2, MITOCHONDRIAL"/>
    <property type="match status" value="1"/>
</dbReference>
<protein>
    <submittedName>
        <fullName evidence="5">Serine protease</fullName>
    </submittedName>
</protein>
<comment type="similarity">
    <text evidence="1">Belongs to the peptidase S1C family.</text>
</comment>
<dbReference type="SUPFAM" id="SSF50156">
    <property type="entry name" value="PDZ domain-like"/>
    <property type="match status" value="1"/>
</dbReference>
<dbReference type="GO" id="GO:0006515">
    <property type="term" value="P:protein quality control for misfolded or incompletely synthesized proteins"/>
    <property type="evidence" value="ECO:0007669"/>
    <property type="project" value="TreeGrafter"/>
</dbReference>
<dbReference type="InterPro" id="IPR036034">
    <property type="entry name" value="PDZ_sf"/>
</dbReference>